<dbReference type="SUPFAM" id="SSF47226">
    <property type="entry name" value="Histidine-containing phosphotransfer domain, HPT domain"/>
    <property type="match status" value="1"/>
</dbReference>
<dbReference type="SMART" id="SM00448">
    <property type="entry name" value="REC"/>
    <property type="match status" value="2"/>
</dbReference>
<evidence type="ECO:0000256" key="14">
    <source>
        <dbReference type="SAM" id="Coils"/>
    </source>
</evidence>
<evidence type="ECO:0000256" key="7">
    <source>
        <dbReference type="ARBA" id="ARBA00022741"/>
    </source>
</evidence>
<keyword evidence="6 15" id="KW-0812">Transmembrane</keyword>
<dbReference type="InterPro" id="IPR036641">
    <property type="entry name" value="HPT_dom_sf"/>
</dbReference>
<comment type="caution">
    <text evidence="21">The sequence shown here is derived from an EMBL/GenBank/DDBJ whole genome shotgun (WGS) entry which is preliminary data.</text>
</comment>
<dbReference type="Proteomes" id="UP000637632">
    <property type="component" value="Unassembled WGS sequence"/>
</dbReference>
<dbReference type="InterPro" id="IPR001789">
    <property type="entry name" value="Sig_transdc_resp-reg_receiver"/>
</dbReference>
<dbReference type="InterPro" id="IPR003594">
    <property type="entry name" value="HATPase_dom"/>
</dbReference>
<dbReference type="Gene3D" id="3.30.565.10">
    <property type="entry name" value="Histidine kinase-like ATPase, C-terminal domain"/>
    <property type="match status" value="1"/>
</dbReference>
<keyword evidence="14" id="KW-0175">Coiled coil</keyword>
<dbReference type="SMART" id="SM00091">
    <property type="entry name" value="PAS"/>
    <property type="match status" value="4"/>
</dbReference>
<gene>
    <name evidence="21" type="ORF">H8K26_13365</name>
</gene>
<feature type="domain" description="Response regulatory" evidence="17">
    <location>
        <begin position="1320"/>
        <end position="1438"/>
    </location>
</feature>
<feature type="coiled-coil region" evidence="14">
    <location>
        <begin position="93"/>
        <end position="120"/>
    </location>
</feature>
<keyword evidence="8" id="KW-0067">ATP-binding</keyword>
<dbReference type="CDD" id="cd16922">
    <property type="entry name" value="HATPase_EvgS-ArcB-TorS-like"/>
    <property type="match status" value="1"/>
</dbReference>
<dbReference type="RefSeq" id="WP_190480199.1">
    <property type="nucleotide sequence ID" value="NZ_JACOFT010000005.1"/>
</dbReference>
<dbReference type="InterPro" id="IPR036890">
    <property type="entry name" value="HATPase_C_sf"/>
</dbReference>
<dbReference type="Gene3D" id="3.30.450.20">
    <property type="entry name" value="PAS domain"/>
    <property type="match status" value="4"/>
</dbReference>
<evidence type="ECO:0000259" key="18">
    <source>
        <dbReference type="PROSITE" id="PS50112"/>
    </source>
</evidence>
<evidence type="ECO:0000256" key="3">
    <source>
        <dbReference type="ARBA" id="ARBA00012438"/>
    </source>
</evidence>
<accession>A0ABR6XJE6</accession>
<dbReference type="InterPro" id="IPR000014">
    <property type="entry name" value="PAS"/>
</dbReference>
<dbReference type="Pfam" id="PF00072">
    <property type="entry name" value="Response_reg"/>
    <property type="match status" value="2"/>
</dbReference>
<feature type="modified residue" description="4-aspartylphosphate" evidence="13">
    <location>
        <position position="1226"/>
    </location>
</feature>
<dbReference type="CDD" id="cd00130">
    <property type="entry name" value="PAS"/>
    <property type="match status" value="3"/>
</dbReference>
<feature type="coiled-coil region" evidence="14">
    <location>
        <begin position="753"/>
        <end position="787"/>
    </location>
</feature>
<keyword evidence="10" id="KW-0902">Two-component regulatory system</keyword>
<evidence type="ECO:0000256" key="9">
    <source>
        <dbReference type="ARBA" id="ARBA00022989"/>
    </source>
</evidence>
<dbReference type="PANTHER" id="PTHR45339:SF1">
    <property type="entry name" value="HYBRID SIGNAL TRANSDUCTION HISTIDINE KINASE J"/>
    <property type="match status" value="1"/>
</dbReference>
<dbReference type="SUPFAM" id="SSF47384">
    <property type="entry name" value="Homodimeric domain of signal transducing histidine kinase"/>
    <property type="match status" value="1"/>
</dbReference>
<protein>
    <recommendedName>
        <fullName evidence="3">histidine kinase</fullName>
        <ecNumber evidence="3">2.7.13.3</ecNumber>
    </recommendedName>
</protein>
<feature type="domain" description="PAC" evidence="19">
    <location>
        <begin position="478"/>
        <end position="528"/>
    </location>
</feature>
<dbReference type="PANTHER" id="PTHR45339">
    <property type="entry name" value="HYBRID SIGNAL TRANSDUCTION HISTIDINE KINASE J"/>
    <property type="match status" value="1"/>
</dbReference>
<evidence type="ECO:0000256" key="15">
    <source>
        <dbReference type="SAM" id="Phobius"/>
    </source>
</evidence>
<comment type="subcellular location">
    <subcellularLocation>
        <location evidence="2">Cell membrane</location>
        <topology evidence="2">Multi-pass membrane protein</topology>
    </subcellularLocation>
</comment>
<dbReference type="InterPro" id="IPR011006">
    <property type="entry name" value="CheY-like_superfamily"/>
</dbReference>
<dbReference type="Gene3D" id="1.10.287.130">
    <property type="match status" value="1"/>
</dbReference>
<evidence type="ECO:0000256" key="12">
    <source>
        <dbReference type="PROSITE-ProRule" id="PRU00110"/>
    </source>
</evidence>
<name>A0ABR6XJE6_9BURK</name>
<evidence type="ECO:0000313" key="21">
    <source>
        <dbReference type="EMBL" id="MBC3812429.1"/>
    </source>
</evidence>
<dbReference type="PROSITE" id="PS50109">
    <property type="entry name" value="HIS_KIN"/>
    <property type="match status" value="1"/>
</dbReference>
<dbReference type="Pfam" id="PF01627">
    <property type="entry name" value="Hpt"/>
    <property type="match status" value="1"/>
</dbReference>
<dbReference type="SUPFAM" id="SSF55785">
    <property type="entry name" value="PYP-like sensor domain (PAS domain)"/>
    <property type="match status" value="4"/>
</dbReference>
<evidence type="ECO:0000313" key="22">
    <source>
        <dbReference type="Proteomes" id="UP000637632"/>
    </source>
</evidence>
<proteinExistence type="predicted"/>
<dbReference type="PRINTS" id="PR00344">
    <property type="entry name" value="BCTRLSENSOR"/>
</dbReference>
<dbReference type="EMBL" id="JACOFT010000005">
    <property type="protein sequence ID" value="MBC3812429.1"/>
    <property type="molecule type" value="Genomic_DNA"/>
</dbReference>
<dbReference type="SMART" id="SM00388">
    <property type="entry name" value="HisKA"/>
    <property type="match status" value="1"/>
</dbReference>
<evidence type="ECO:0000259" key="17">
    <source>
        <dbReference type="PROSITE" id="PS50110"/>
    </source>
</evidence>
<feature type="transmembrane region" description="Helical" evidence="15">
    <location>
        <begin position="12"/>
        <end position="32"/>
    </location>
</feature>
<dbReference type="Gene3D" id="1.20.120.160">
    <property type="entry name" value="HPT domain"/>
    <property type="match status" value="1"/>
</dbReference>
<evidence type="ECO:0000259" key="19">
    <source>
        <dbReference type="PROSITE" id="PS50113"/>
    </source>
</evidence>
<keyword evidence="7" id="KW-0547">Nucleotide-binding</keyword>
<dbReference type="PROSITE" id="PS50113">
    <property type="entry name" value="PAC"/>
    <property type="match status" value="4"/>
</dbReference>
<keyword evidence="11 15" id="KW-0472">Membrane</keyword>
<keyword evidence="9 15" id="KW-1133">Transmembrane helix</keyword>
<dbReference type="InterPro" id="IPR036097">
    <property type="entry name" value="HisK_dim/P_sf"/>
</dbReference>
<feature type="modified residue" description="Phosphohistidine" evidence="12">
    <location>
        <position position="1518"/>
    </location>
</feature>
<dbReference type="EC" id="2.7.13.3" evidence="3"/>
<feature type="domain" description="PAS" evidence="18">
    <location>
        <begin position="647"/>
        <end position="691"/>
    </location>
</feature>
<evidence type="ECO:0000256" key="10">
    <source>
        <dbReference type="ARBA" id="ARBA00023012"/>
    </source>
</evidence>
<feature type="domain" description="PAS" evidence="18">
    <location>
        <begin position="404"/>
        <end position="476"/>
    </location>
</feature>
<feature type="domain" description="Histidine kinase" evidence="16">
    <location>
        <begin position="933"/>
        <end position="1154"/>
    </location>
</feature>
<dbReference type="SUPFAM" id="SSF55874">
    <property type="entry name" value="ATPase domain of HSP90 chaperone/DNA topoisomerase II/histidine kinase"/>
    <property type="match status" value="1"/>
</dbReference>
<evidence type="ECO:0000256" key="8">
    <source>
        <dbReference type="ARBA" id="ARBA00022840"/>
    </source>
</evidence>
<evidence type="ECO:0000256" key="1">
    <source>
        <dbReference type="ARBA" id="ARBA00000085"/>
    </source>
</evidence>
<dbReference type="InterPro" id="IPR004358">
    <property type="entry name" value="Sig_transdc_His_kin-like_C"/>
</dbReference>
<evidence type="ECO:0000256" key="4">
    <source>
        <dbReference type="ARBA" id="ARBA00022475"/>
    </source>
</evidence>
<dbReference type="CDD" id="cd17546">
    <property type="entry name" value="REC_hyHK_CKI1_RcsC-like"/>
    <property type="match status" value="2"/>
</dbReference>
<feature type="domain" description="Response regulatory" evidence="17">
    <location>
        <begin position="1172"/>
        <end position="1293"/>
    </location>
</feature>
<evidence type="ECO:0000256" key="6">
    <source>
        <dbReference type="ARBA" id="ARBA00022692"/>
    </source>
</evidence>
<feature type="domain" description="PAS" evidence="18">
    <location>
        <begin position="525"/>
        <end position="571"/>
    </location>
</feature>
<evidence type="ECO:0000256" key="2">
    <source>
        <dbReference type="ARBA" id="ARBA00004651"/>
    </source>
</evidence>
<evidence type="ECO:0000256" key="13">
    <source>
        <dbReference type="PROSITE-ProRule" id="PRU00169"/>
    </source>
</evidence>
<keyword evidence="22" id="KW-1185">Reference proteome</keyword>
<evidence type="ECO:0000259" key="20">
    <source>
        <dbReference type="PROSITE" id="PS50894"/>
    </source>
</evidence>
<evidence type="ECO:0000256" key="5">
    <source>
        <dbReference type="ARBA" id="ARBA00022553"/>
    </source>
</evidence>
<dbReference type="InterPro" id="IPR003661">
    <property type="entry name" value="HisK_dim/P_dom"/>
</dbReference>
<feature type="domain" description="HPt" evidence="20">
    <location>
        <begin position="1479"/>
        <end position="1580"/>
    </location>
</feature>
<dbReference type="Pfam" id="PF02518">
    <property type="entry name" value="HATPase_c"/>
    <property type="match status" value="1"/>
</dbReference>
<feature type="domain" description="PAC" evidence="19">
    <location>
        <begin position="864"/>
        <end position="915"/>
    </location>
</feature>
<dbReference type="InterPro" id="IPR005467">
    <property type="entry name" value="His_kinase_dom"/>
</dbReference>
<dbReference type="PROSITE" id="PS50894">
    <property type="entry name" value="HPT"/>
    <property type="match status" value="1"/>
</dbReference>
<feature type="modified residue" description="4-aspartylphosphate" evidence="13">
    <location>
        <position position="1371"/>
    </location>
</feature>
<dbReference type="SUPFAM" id="SSF52172">
    <property type="entry name" value="CheY-like"/>
    <property type="match status" value="2"/>
</dbReference>
<dbReference type="InterPro" id="IPR001610">
    <property type="entry name" value="PAC"/>
</dbReference>
<dbReference type="Pfam" id="PF13426">
    <property type="entry name" value="PAS_9"/>
    <property type="match status" value="4"/>
</dbReference>
<dbReference type="Pfam" id="PF00512">
    <property type="entry name" value="HisKA"/>
    <property type="match status" value="1"/>
</dbReference>
<feature type="transmembrane region" description="Helical" evidence="15">
    <location>
        <begin position="195"/>
        <end position="214"/>
    </location>
</feature>
<keyword evidence="4" id="KW-1003">Cell membrane</keyword>
<sequence>MKLLRSPMLPYIMGFFLPVALFVLLAGTLNLLSFRELNKEHQTSIAETAEDQRKLKLNRNINNGITAIQVQLATLIEQARLQKIDEAVANRIHQQLANQLTEMEQQLVAAKEAVDEKNLRDLQKNFQDYRDAVLVATKLAVTDTSSAMSHTYQATLSQQHISQQVRIVAANLNDQMAQRSATREKNFQTHAIQNVVIGGLLILMLIVIWLRLIMRLTGRLSMLTSALDGLSEGVLTPKSLPDVQVIAEKRGNLLGDLARAVLAFRETSLAHRQAQYDLGERMKELSCLFDILRITVRDDIAIESMFDLVAARLPAAMRFPDMATGFIDCGDKHYGKQASGKRLSASFIGIQGQNARVSVVYTAALPVDAGAPFIPEEQSLLEAIAPHMAAAVERHRIAAKEADRQALIDTVIAEAPDAIELVDMETLRFIEANATSCKLLGYTHEEMLSMRVTDTQATMDTEEKFAELRQNVADHGRVEFENRHRRKDGTVIEVRVNVKAIRQKERDYLVAIWRDITAEKAVAAEIRKLSLVIEQSPNSIIITDLDCRIEYVNDAFTRNTGYTREDVIGKNPRLLKSGKTTATVYDSMWQALTNGTTWHGEFINLDRAGREQIEAAIIVPLRQPDDSISHYVAIKEDITVRKQQENQLRKLILAVEQSPDSIVITDINARIEYVNDAFQRNTGYTKEEAIGINPRVLKSGRTPQSTYDDMWTTLSRGEIWRGELVNRRKDQSEYVEFANIAPIRQPDGEITHYLAIKEDITEKKAMLDELERHREHLEQLIEIRTAELNTTIHERDALFDAASTGIVLLKNRIIMRCNRRMDEMLRYAFGEQIGQSTRIWFHDDNAYINAGNQIYPNILHGKIDVREMNLLRKDGSSLWCRTFSRAIDPADPTRGNVVVFEDVTAERAATEQMRAAKTLAENAVRMKSDFLANMSHEIRTPMNAIIGMSHLAMKTELTPRQRDYMKKIQWSSQHLLGIINDILDLSKIEAGKMTVESIDFELDQVLENVIGLISEKAAAKNLELILEIDADVPHSLIGDPLRIGQVLINYANNAVKFTEQGNIAIRVAVARASSRELILNFSVSDTGIGLDEEQRNRLFQSFEQADSSTTRKYGGTGLGLAISRQLVSLMGGEVGVDSKLGTGSTFWFTVPLGHREGKQQQLLPTPDLRGRRVLVIDDNDHAREVIGDMLSNMSFVVSLAPSGLAGIAEIVRAANAGEPYEIVFLDWQMPGLDGIATARKISGSMPINAPHMVMITAYGRDEVMKAADDARIDDVLIKPVTSSLLFDTAMRILGTTQTSQLRSAEHPAPGTDLAAITGARILLVEDNELNQEVAMELLHQAGFLVDIADNGAIAMNMLNNQDKDYDMVLMDMQMPVMDGVTATREIRKQEKWSALPIIAMTANAMASDRDRCIDAGMNDYLVKPIDPDQLWMTLWRWIKPLREVTLATVKPAHKQSDVVTIAPVAGLDVKAGLHHALGKEALYTSLLRKFSDGQKDFPERLTEAMTQGDLVLAERLAHTFKGLCGQIGAGELRTMAESLEQSIRNREPKEKIQATLKLVPGTLAELVSAIDKRFPVVESVQTAVAVDLGELREISIRLAAELAADDFASSDTFDQHEALMRAALGERFITLASAIHDFNFAAAADQLREAMAIHGIDI</sequence>
<dbReference type="InterPro" id="IPR008207">
    <property type="entry name" value="Sig_transdc_His_kin_Hpt_dom"/>
</dbReference>
<dbReference type="NCBIfam" id="TIGR00229">
    <property type="entry name" value="sensory_box"/>
    <property type="match status" value="3"/>
</dbReference>
<organism evidence="21 22">
    <name type="scientific">Undibacterium aquatile</name>
    <dbReference type="NCBI Taxonomy" id="1537398"/>
    <lineage>
        <taxon>Bacteria</taxon>
        <taxon>Pseudomonadati</taxon>
        <taxon>Pseudomonadota</taxon>
        <taxon>Betaproteobacteria</taxon>
        <taxon>Burkholderiales</taxon>
        <taxon>Oxalobacteraceae</taxon>
        <taxon>Undibacterium</taxon>
    </lineage>
</organism>
<comment type="catalytic activity">
    <reaction evidence="1">
        <text>ATP + protein L-histidine = ADP + protein N-phospho-L-histidine.</text>
        <dbReference type="EC" id="2.7.13.3"/>
    </reaction>
</comment>
<reference evidence="21 22" key="1">
    <citation type="submission" date="2020-08" db="EMBL/GenBank/DDBJ databases">
        <title>Novel species isolated from subtropical streams in China.</title>
        <authorList>
            <person name="Lu H."/>
        </authorList>
    </citation>
    <scope>NUCLEOTIDE SEQUENCE [LARGE SCALE GENOMIC DNA]</scope>
    <source>
        <strain evidence="21 22">CCTCC AB 2015119</strain>
    </source>
</reference>
<dbReference type="PROSITE" id="PS50112">
    <property type="entry name" value="PAS"/>
    <property type="match status" value="3"/>
</dbReference>
<feature type="domain" description="PAC" evidence="19">
    <location>
        <begin position="718"/>
        <end position="772"/>
    </location>
</feature>
<evidence type="ECO:0000259" key="16">
    <source>
        <dbReference type="PROSITE" id="PS50109"/>
    </source>
</evidence>
<feature type="domain" description="PAC" evidence="19">
    <location>
        <begin position="596"/>
        <end position="650"/>
    </location>
</feature>
<keyword evidence="5 13" id="KW-0597">Phosphoprotein</keyword>
<dbReference type="SMART" id="SM00387">
    <property type="entry name" value="HATPase_c"/>
    <property type="match status" value="1"/>
</dbReference>
<dbReference type="InterPro" id="IPR035965">
    <property type="entry name" value="PAS-like_dom_sf"/>
</dbReference>
<evidence type="ECO:0000256" key="11">
    <source>
        <dbReference type="ARBA" id="ARBA00023136"/>
    </source>
</evidence>
<dbReference type="Gene3D" id="3.40.50.2300">
    <property type="match status" value="2"/>
</dbReference>
<dbReference type="SMART" id="SM00086">
    <property type="entry name" value="PAC"/>
    <property type="match status" value="4"/>
</dbReference>
<dbReference type="InterPro" id="IPR000700">
    <property type="entry name" value="PAS-assoc_C"/>
</dbReference>
<dbReference type="CDD" id="cd00082">
    <property type="entry name" value="HisKA"/>
    <property type="match status" value="1"/>
</dbReference>
<dbReference type="PROSITE" id="PS50110">
    <property type="entry name" value="RESPONSE_REGULATORY"/>
    <property type="match status" value="2"/>
</dbReference>